<comment type="caution">
    <text evidence="1">The sequence shown here is derived from an EMBL/GenBank/DDBJ whole genome shotgun (WGS) entry which is preliminary data.</text>
</comment>
<sequence length="80" mass="9613">MKKEKTWDDIFENLSKIGEDLEDRKDLPIQKRENMDTNLEGRVKYQDSEANNENQLLELLSESDKDSFNITEEDRQWLYS</sequence>
<name>A0AAW3DAL9_9GAMM</name>
<gene>
    <name evidence="1" type="ORF">DR78_753</name>
</gene>
<dbReference type="AlphaFoldDB" id="A0AAW3DAL9"/>
<evidence type="ECO:0000313" key="2">
    <source>
        <dbReference type="Proteomes" id="UP000029117"/>
    </source>
</evidence>
<dbReference type="RefSeq" id="WP_035737054.1">
    <property type="nucleotide sequence ID" value="NZ_JACTRV010000004.1"/>
</dbReference>
<organism evidence="1 2">
    <name type="scientific">Francisella philomiragia</name>
    <dbReference type="NCBI Taxonomy" id="28110"/>
    <lineage>
        <taxon>Bacteria</taxon>
        <taxon>Pseudomonadati</taxon>
        <taxon>Pseudomonadota</taxon>
        <taxon>Gammaproteobacteria</taxon>
        <taxon>Thiotrichales</taxon>
        <taxon>Francisellaceae</taxon>
        <taxon>Francisella</taxon>
    </lineage>
</organism>
<dbReference type="Proteomes" id="UP000029117">
    <property type="component" value="Unassembled WGS sequence"/>
</dbReference>
<evidence type="ECO:0000313" key="1">
    <source>
        <dbReference type="EMBL" id="KFJ42237.1"/>
    </source>
</evidence>
<dbReference type="EMBL" id="JOUE01000006">
    <property type="protein sequence ID" value="KFJ42237.1"/>
    <property type="molecule type" value="Genomic_DNA"/>
</dbReference>
<protein>
    <submittedName>
        <fullName evidence="1">Uncharacterized protein</fullName>
    </submittedName>
</protein>
<proteinExistence type="predicted"/>
<reference evidence="1 2" key="1">
    <citation type="submission" date="2014-04" db="EMBL/GenBank/DDBJ databases">
        <authorList>
            <person name="Bishop-Lilly K.A."/>
            <person name="Broomall S.M."/>
            <person name="Chain P.S."/>
            <person name="Chertkov O."/>
            <person name="Coyne S.R."/>
            <person name="Daligault H.E."/>
            <person name="Davenport K.W."/>
            <person name="Erkkila T."/>
            <person name="Frey K.G."/>
            <person name="Gibbons H.S."/>
            <person name="Gu W."/>
            <person name="Jaissle J."/>
            <person name="Johnson S.L."/>
            <person name="Koroleva G.I."/>
            <person name="Ladner J.T."/>
            <person name="Lo C.-C."/>
            <person name="Minogue T.D."/>
            <person name="Munk C."/>
            <person name="Palacios G.F."/>
            <person name="Redden C.L."/>
            <person name="Rosenzweig C.N."/>
            <person name="Scholz M.B."/>
            <person name="Teshima H."/>
            <person name="Xu Y."/>
        </authorList>
    </citation>
    <scope>NUCLEOTIDE SEQUENCE [LARGE SCALE GENOMIC DNA]</scope>
    <source>
        <strain evidence="1 2">FAJ</strain>
    </source>
</reference>
<accession>A0AAW3DAL9</accession>